<dbReference type="KEGG" id="mlir:LPB04_05750"/>
<evidence type="ECO:0000256" key="5">
    <source>
        <dbReference type="SAM" id="SignalP"/>
    </source>
</evidence>
<comment type="similarity">
    <text evidence="4">Belongs to the bacterial secretin family.</text>
</comment>
<evidence type="ECO:0000256" key="4">
    <source>
        <dbReference type="RuleBase" id="RU004003"/>
    </source>
</evidence>
<dbReference type="InterPro" id="IPR038591">
    <property type="entry name" value="NolW-like_sf"/>
</dbReference>
<comment type="subcellular location">
    <subcellularLocation>
        <location evidence="1">Membrane</location>
    </subcellularLocation>
</comment>
<proteinExistence type="inferred from homology"/>
<accession>A0A7L9U8N4</accession>
<dbReference type="InterPro" id="IPR001775">
    <property type="entry name" value="GspD/PilQ"/>
</dbReference>
<dbReference type="PANTHER" id="PTHR30332:SF24">
    <property type="entry name" value="SECRETIN GSPD-RELATED"/>
    <property type="match status" value="1"/>
</dbReference>
<dbReference type="AlphaFoldDB" id="A0A7L9U8N4"/>
<dbReference type="Proteomes" id="UP000593875">
    <property type="component" value="Chromosome"/>
</dbReference>
<dbReference type="PANTHER" id="PTHR30332">
    <property type="entry name" value="PROBABLE GENERAL SECRETION PATHWAY PROTEIN D"/>
    <property type="match status" value="1"/>
</dbReference>
<dbReference type="PRINTS" id="PR00811">
    <property type="entry name" value="BCTERIALGSPD"/>
</dbReference>
<dbReference type="Gene3D" id="3.30.1370.120">
    <property type="match status" value="1"/>
</dbReference>
<evidence type="ECO:0000256" key="2">
    <source>
        <dbReference type="ARBA" id="ARBA00022729"/>
    </source>
</evidence>
<dbReference type="InterPro" id="IPR050810">
    <property type="entry name" value="Bact_Secretion_Sys_Channel"/>
</dbReference>
<evidence type="ECO:0000313" key="7">
    <source>
        <dbReference type="EMBL" id="QOL50789.1"/>
    </source>
</evidence>
<dbReference type="GO" id="GO:0015627">
    <property type="term" value="C:type II protein secretion system complex"/>
    <property type="evidence" value="ECO:0007669"/>
    <property type="project" value="TreeGrafter"/>
</dbReference>
<gene>
    <name evidence="7" type="ORF">LPB04_05750</name>
</gene>
<feature type="domain" description="Type II/III secretion system secretin-like" evidence="6">
    <location>
        <begin position="260"/>
        <end position="416"/>
    </location>
</feature>
<evidence type="ECO:0000259" key="6">
    <source>
        <dbReference type="Pfam" id="PF00263"/>
    </source>
</evidence>
<protein>
    <recommendedName>
        <fullName evidence="6">Type II/III secretion system secretin-like domain-containing protein</fullName>
    </recommendedName>
</protein>
<evidence type="ECO:0000256" key="3">
    <source>
        <dbReference type="ARBA" id="ARBA00023136"/>
    </source>
</evidence>
<feature type="signal peptide" evidence="5">
    <location>
        <begin position="1"/>
        <end position="24"/>
    </location>
</feature>
<feature type="chain" id="PRO_5032989822" description="Type II/III secretion system secretin-like domain-containing protein" evidence="5">
    <location>
        <begin position="25"/>
        <end position="449"/>
    </location>
</feature>
<keyword evidence="8" id="KW-1185">Reference proteome</keyword>
<keyword evidence="2 5" id="KW-0732">Signal</keyword>
<dbReference type="Pfam" id="PF00263">
    <property type="entry name" value="Secretin"/>
    <property type="match status" value="1"/>
</dbReference>
<sequence length="449" mass="48019">MKQNVLVKQLILAALLATAFDAGAARKNAPQSAVQPATAVSSTVAPAGAPTSFVFRDTPIAELFEMISRHERLNIMLGKGVTGNVAVSLYDMTPRQAIYAIAEAGGYQVIARDNGYVIVNPAQPAGSEVVPSGQLEVRALKVLYSEPQLVADILSKHVGRGGKVSVLPTRRMIVVEDTMEGVKRIEAVLREIDTQPQQIMIEAKILEITLDQNENFGIEWNKVFSGDGVNRIGTAGLVPRTGQGLVFNFVNNNVDLYLNALSNKGRVRTLATPKLLTLENQEASTNIGDKLGYRVTTTINNVTSESIQFLETGVILRVTPSVDSDGRIALRVRPEVSSGSLLGGIPSKKTTEVNTQLVAENGQSILIGGLIKASAGLRRTGVPILGEVPGLGRLFSNSEETGSSTETIVLITPRIVPTRPVGVDAQTVERVRQTEGELHQQVKGPAILP</sequence>
<name>A0A7L9U8N4_9BURK</name>
<dbReference type="RefSeq" id="WP_193687776.1">
    <property type="nucleotide sequence ID" value="NZ_CP062941.1"/>
</dbReference>
<evidence type="ECO:0000256" key="1">
    <source>
        <dbReference type="ARBA" id="ARBA00004370"/>
    </source>
</evidence>
<dbReference type="GO" id="GO:0016020">
    <property type="term" value="C:membrane"/>
    <property type="evidence" value="ECO:0007669"/>
    <property type="project" value="UniProtKB-SubCell"/>
</dbReference>
<evidence type="ECO:0000313" key="8">
    <source>
        <dbReference type="Proteomes" id="UP000593875"/>
    </source>
</evidence>
<reference evidence="7 8" key="1">
    <citation type="submission" date="2020-10" db="EMBL/GenBank/DDBJ databases">
        <title>Genome sequencing of Massilia sp. LPB0304.</title>
        <authorList>
            <person name="Kim J."/>
        </authorList>
    </citation>
    <scope>NUCLEOTIDE SEQUENCE [LARGE SCALE GENOMIC DNA]</scope>
    <source>
        <strain evidence="7 8">LPB0304</strain>
    </source>
</reference>
<organism evidence="7 8">
    <name type="scientific">Massilia litorea</name>
    <dbReference type="NCBI Taxonomy" id="2769491"/>
    <lineage>
        <taxon>Bacteria</taxon>
        <taxon>Pseudomonadati</taxon>
        <taxon>Pseudomonadota</taxon>
        <taxon>Betaproteobacteria</taxon>
        <taxon>Burkholderiales</taxon>
        <taxon>Oxalobacteraceae</taxon>
        <taxon>Telluria group</taxon>
        <taxon>Massilia</taxon>
    </lineage>
</organism>
<dbReference type="InterPro" id="IPR004846">
    <property type="entry name" value="T2SS/T3SS_dom"/>
</dbReference>
<dbReference type="EMBL" id="CP062941">
    <property type="protein sequence ID" value="QOL50789.1"/>
    <property type="molecule type" value="Genomic_DNA"/>
</dbReference>
<dbReference type="GO" id="GO:0009306">
    <property type="term" value="P:protein secretion"/>
    <property type="evidence" value="ECO:0007669"/>
    <property type="project" value="InterPro"/>
</dbReference>
<keyword evidence="3" id="KW-0472">Membrane</keyword>